<dbReference type="GO" id="GO:0005886">
    <property type="term" value="C:plasma membrane"/>
    <property type="evidence" value="ECO:0007669"/>
    <property type="project" value="UniProtKB-ARBA"/>
</dbReference>
<dbReference type="AlphaFoldDB" id="A0A835LD90"/>
<keyword evidence="6" id="KW-0914">Notch signaling pathway</keyword>
<evidence type="ECO:0000256" key="3">
    <source>
        <dbReference type="ARBA" id="ARBA00015303"/>
    </source>
</evidence>
<comment type="caution">
    <text evidence="11">The sequence shown here is derived from an EMBL/GenBank/DDBJ whole genome shotgun (WGS) entry which is preliminary data.</text>
</comment>
<evidence type="ECO:0000256" key="5">
    <source>
        <dbReference type="ARBA" id="ARBA00022729"/>
    </source>
</evidence>
<dbReference type="Pfam" id="PF05450">
    <property type="entry name" value="Nicastrin"/>
    <property type="match status" value="1"/>
</dbReference>
<dbReference type="InterPro" id="IPR041084">
    <property type="entry name" value="Ncstrn_small"/>
</dbReference>
<gene>
    <name evidence="11" type="ORF">IFM89_008272</name>
</gene>
<dbReference type="GO" id="GO:0007219">
    <property type="term" value="P:Notch signaling pathway"/>
    <property type="evidence" value="ECO:0007669"/>
    <property type="project" value="UniProtKB-KW"/>
</dbReference>
<feature type="domain" description="Nicastrin small lobe" evidence="10">
    <location>
        <begin position="4"/>
        <end position="102"/>
    </location>
</feature>
<dbReference type="EMBL" id="JADFTS010000009">
    <property type="protein sequence ID" value="KAF9588202.1"/>
    <property type="molecule type" value="Genomic_DNA"/>
</dbReference>
<dbReference type="InterPro" id="IPR008710">
    <property type="entry name" value="Nicastrin"/>
</dbReference>
<name>A0A835LD90_9MAGN</name>
<keyword evidence="5" id="KW-0732">Signal</keyword>
<evidence type="ECO:0000256" key="6">
    <source>
        <dbReference type="ARBA" id="ARBA00022976"/>
    </source>
</evidence>
<sequence>MLSDPDREKVVAPVVRLKDVDKLTSPSAVLVSQDEMENFFNSVLNDHHFAKKVAGVLVEFGTEVPTTERGFSPVEKFPQVKFAPYKNVDYIWNSAVSHEMHEIYREVKYMGFYLGSRRFLAEVDMHLDVVHGLNRTLIELGSSAANKTFDAFQYAHESLGSNIKISMANKSNPGIPPSSLMSFLRKDSSISRIVLEDFNTAFTNKFYHSRFYDLCEVCIRSKRREEHIVVSTTRYIPAYSTRLKFEYGVWHVLPPDASDVMVGHGRPSMDRASGM</sequence>
<comment type="subcellular location">
    <subcellularLocation>
        <location evidence="1">Membrane</location>
        <topology evidence="1">Single-pass type I membrane protein</topology>
    </subcellularLocation>
</comment>
<accession>A0A835LD90</accession>
<evidence type="ECO:0000256" key="2">
    <source>
        <dbReference type="ARBA" id="ARBA00007717"/>
    </source>
</evidence>
<evidence type="ECO:0000256" key="7">
    <source>
        <dbReference type="ARBA" id="ARBA00022989"/>
    </source>
</evidence>
<comment type="similarity">
    <text evidence="2">Belongs to the nicastrin family.</text>
</comment>
<keyword evidence="8" id="KW-0472">Membrane</keyword>
<keyword evidence="7" id="KW-1133">Transmembrane helix</keyword>
<dbReference type="GO" id="GO:0016485">
    <property type="term" value="P:protein processing"/>
    <property type="evidence" value="ECO:0007669"/>
    <property type="project" value="InterPro"/>
</dbReference>
<evidence type="ECO:0000256" key="8">
    <source>
        <dbReference type="ARBA" id="ARBA00023136"/>
    </source>
</evidence>
<organism evidence="11 12">
    <name type="scientific">Coptis chinensis</name>
    <dbReference type="NCBI Taxonomy" id="261450"/>
    <lineage>
        <taxon>Eukaryota</taxon>
        <taxon>Viridiplantae</taxon>
        <taxon>Streptophyta</taxon>
        <taxon>Embryophyta</taxon>
        <taxon>Tracheophyta</taxon>
        <taxon>Spermatophyta</taxon>
        <taxon>Magnoliopsida</taxon>
        <taxon>Ranunculales</taxon>
        <taxon>Ranunculaceae</taxon>
        <taxon>Coptidoideae</taxon>
        <taxon>Coptis</taxon>
    </lineage>
</organism>
<keyword evidence="12" id="KW-1185">Reference proteome</keyword>
<evidence type="ECO:0000256" key="9">
    <source>
        <dbReference type="ARBA" id="ARBA00023180"/>
    </source>
</evidence>
<dbReference type="Pfam" id="PF18266">
    <property type="entry name" value="Ncstrn_small"/>
    <property type="match status" value="1"/>
</dbReference>
<evidence type="ECO:0000313" key="12">
    <source>
        <dbReference type="Proteomes" id="UP000631114"/>
    </source>
</evidence>
<evidence type="ECO:0000259" key="10">
    <source>
        <dbReference type="Pfam" id="PF18266"/>
    </source>
</evidence>
<dbReference type="PANTHER" id="PTHR21092:SF0">
    <property type="entry name" value="NICASTRIN"/>
    <property type="match status" value="1"/>
</dbReference>
<keyword evidence="9" id="KW-0325">Glycoprotein</keyword>
<proteinExistence type="inferred from homology"/>
<dbReference type="PANTHER" id="PTHR21092">
    <property type="entry name" value="NICASTRIN"/>
    <property type="match status" value="1"/>
</dbReference>
<keyword evidence="4" id="KW-0812">Transmembrane</keyword>
<dbReference type="OrthoDB" id="10265862at2759"/>
<dbReference type="Proteomes" id="UP000631114">
    <property type="component" value="Unassembled WGS sequence"/>
</dbReference>
<evidence type="ECO:0000256" key="1">
    <source>
        <dbReference type="ARBA" id="ARBA00004479"/>
    </source>
</evidence>
<protein>
    <recommendedName>
        <fullName evidence="3">Nicastrin</fullName>
    </recommendedName>
</protein>
<evidence type="ECO:0000313" key="11">
    <source>
        <dbReference type="EMBL" id="KAF9588202.1"/>
    </source>
</evidence>
<reference evidence="11 12" key="1">
    <citation type="submission" date="2020-10" db="EMBL/GenBank/DDBJ databases">
        <title>The Coptis chinensis genome and diversification of protoberbering-type alkaloids.</title>
        <authorList>
            <person name="Wang B."/>
            <person name="Shu S."/>
            <person name="Song C."/>
            <person name="Liu Y."/>
        </authorList>
    </citation>
    <scope>NUCLEOTIDE SEQUENCE [LARGE SCALE GENOMIC DNA]</scope>
    <source>
        <strain evidence="11">HL-2020</strain>
        <tissue evidence="11">Leaf</tissue>
    </source>
</reference>
<evidence type="ECO:0000256" key="4">
    <source>
        <dbReference type="ARBA" id="ARBA00022692"/>
    </source>
</evidence>